<comment type="caution">
    <text evidence="2">The sequence shown here is derived from an EMBL/GenBank/DDBJ whole genome shotgun (WGS) entry which is preliminary data.</text>
</comment>
<name>A0A4Q2JPS6_9MICO</name>
<evidence type="ECO:0000256" key="1">
    <source>
        <dbReference type="SAM" id="Phobius"/>
    </source>
</evidence>
<feature type="transmembrane region" description="Helical" evidence="1">
    <location>
        <begin position="90"/>
        <end position="109"/>
    </location>
</feature>
<dbReference type="EMBL" id="SDPO01000002">
    <property type="protein sequence ID" value="RXZ48699.1"/>
    <property type="molecule type" value="Genomic_DNA"/>
</dbReference>
<reference evidence="2 3" key="1">
    <citation type="submission" date="2019-01" db="EMBL/GenBank/DDBJ databases">
        <authorList>
            <person name="Li J."/>
        </authorList>
    </citation>
    <scope>NUCLEOTIDE SEQUENCE [LARGE SCALE GENOMIC DNA]</scope>
    <source>
        <strain evidence="2 3">CCUG 35506</strain>
    </source>
</reference>
<dbReference type="RefSeq" id="WP_129231028.1">
    <property type="nucleotide sequence ID" value="NZ_SDPO01000002.1"/>
</dbReference>
<proteinExistence type="predicted"/>
<gene>
    <name evidence="2" type="ORF">ESP57_06805</name>
</gene>
<organism evidence="2 3">
    <name type="scientific">Agromyces fucosus</name>
    <dbReference type="NCBI Taxonomy" id="41985"/>
    <lineage>
        <taxon>Bacteria</taxon>
        <taxon>Bacillati</taxon>
        <taxon>Actinomycetota</taxon>
        <taxon>Actinomycetes</taxon>
        <taxon>Micrococcales</taxon>
        <taxon>Microbacteriaceae</taxon>
        <taxon>Agromyces</taxon>
    </lineage>
</organism>
<keyword evidence="3" id="KW-1185">Reference proteome</keyword>
<evidence type="ECO:0000313" key="3">
    <source>
        <dbReference type="Proteomes" id="UP000292935"/>
    </source>
</evidence>
<accession>A0A4Q2JPS6</accession>
<keyword evidence="1" id="KW-1133">Transmembrane helix</keyword>
<sequence length="166" mass="16690">MRKLYTGLAWTIAGAVVVQAAAIAFAFGGMLNLVSEGGVVDKALLESFQAGGVGELGFMIHGVVGAGLIPLLALALLVVSFFVRVRGARLWAAIVLGLVVLQVTLGFSITDMPYLGLIHGANALAVVVAASVAAMRVRRAAVVAATDASPAPDPAPEGASPDAVSA</sequence>
<evidence type="ECO:0000313" key="2">
    <source>
        <dbReference type="EMBL" id="RXZ48699.1"/>
    </source>
</evidence>
<keyword evidence="1" id="KW-0812">Transmembrane</keyword>
<keyword evidence="1" id="KW-0472">Membrane</keyword>
<protein>
    <submittedName>
        <fullName evidence="2">Uncharacterized protein</fullName>
    </submittedName>
</protein>
<feature type="transmembrane region" description="Helical" evidence="1">
    <location>
        <begin position="58"/>
        <end position="83"/>
    </location>
</feature>
<dbReference type="OrthoDB" id="4843372at2"/>
<dbReference type="AlphaFoldDB" id="A0A4Q2JPS6"/>
<feature type="transmembrane region" description="Helical" evidence="1">
    <location>
        <begin position="115"/>
        <end position="135"/>
    </location>
</feature>
<dbReference type="Proteomes" id="UP000292935">
    <property type="component" value="Unassembled WGS sequence"/>
</dbReference>